<dbReference type="GO" id="GO:0004298">
    <property type="term" value="F:threonine-type endopeptidase activity"/>
    <property type="evidence" value="ECO:0007669"/>
    <property type="project" value="UniProtKB-UniRule"/>
</dbReference>
<comment type="activity regulation">
    <text evidence="9">The formation of the proteasomal ATPase PAN-20S proteasome complex, via the docking of the C-termini of PAN into the intersubunit pockets in the alpha-rings, triggers opening of the gate for substrate entry. Interconversion between the open-gate and close-gate conformations leads to a dynamic regulation of the 20S proteasome proteolysis activity.</text>
</comment>
<dbReference type="Gene3D" id="3.60.20.10">
    <property type="entry name" value="Glutamine Phosphoribosylpyrophosphate, subunit 1, domain 1"/>
    <property type="match status" value="1"/>
</dbReference>
<comment type="similarity">
    <text evidence="9">Belongs to the peptidase T1B family.</text>
</comment>
<comment type="function">
    <text evidence="9">Component of the proteasome core, a large protease complex with broad specificity involved in protein degradation.</text>
</comment>
<keyword evidence="4 9" id="KW-0888">Threonine protease</keyword>
<dbReference type="Proteomes" id="UP000610960">
    <property type="component" value="Unassembled WGS sequence"/>
</dbReference>
<evidence type="ECO:0000313" key="11">
    <source>
        <dbReference type="EMBL" id="GGP22145.1"/>
    </source>
</evidence>
<proteinExistence type="inferred from homology"/>
<dbReference type="PRINTS" id="PR00141">
    <property type="entry name" value="PROTEASOME"/>
</dbReference>
<keyword evidence="8 9" id="KW-0865">Zymogen</keyword>
<feature type="propeptide" id="PRO_5033170902" description="Removed in mature form; by autocatalysis" evidence="9">
    <location>
        <begin position="1"/>
        <end position="15"/>
    </location>
</feature>
<dbReference type="GO" id="GO:0010498">
    <property type="term" value="P:proteasomal protein catabolic process"/>
    <property type="evidence" value="ECO:0007669"/>
    <property type="project" value="UniProtKB-UniRule"/>
</dbReference>
<keyword evidence="2 9" id="KW-0963">Cytoplasm</keyword>
<dbReference type="InterPro" id="IPR019983">
    <property type="entry name" value="Pept_T1A_Psome_bsu_arc"/>
</dbReference>
<dbReference type="PROSITE" id="PS00854">
    <property type="entry name" value="PROTEASOME_BETA_1"/>
    <property type="match status" value="1"/>
</dbReference>
<dbReference type="RefSeq" id="WP_425445012.1">
    <property type="nucleotide sequence ID" value="NZ_BMNL01000004.1"/>
</dbReference>
<dbReference type="EMBL" id="BMNL01000004">
    <property type="protein sequence ID" value="GGP22145.1"/>
    <property type="molecule type" value="Genomic_DNA"/>
</dbReference>
<organism evidence="11 12">
    <name type="scientific">Thermocladium modestius</name>
    <dbReference type="NCBI Taxonomy" id="62609"/>
    <lineage>
        <taxon>Archaea</taxon>
        <taxon>Thermoproteota</taxon>
        <taxon>Thermoprotei</taxon>
        <taxon>Thermoproteales</taxon>
        <taxon>Thermoproteaceae</taxon>
        <taxon>Thermocladium</taxon>
    </lineage>
</organism>
<evidence type="ECO:0000256" key="8">
    <source>
        <dbReference type="ARBA" id="ARBA00023145"/>
    </source>
</evidence>
<comment type="catalytic activity">
    <reaction evidence="1 9">
        <text>Cleavage of peptide bonds with very broad specificity.</text>
        <dbReference type="EC" id="3.4.25.1"/>
    </reaction>
</comment>
<feature type="chain" id="PRO_5033170903" description="Proteasome subunit beta" evidence="9">
    <location>
        <begin position="16"/>
        <end position="211"/>
    </location>
</feature>
<evidence type="ECO:0000313" key="12">
    <source>
        <dbReference type="Proteomes" id="UP000610960"/>
    </source>
</evidence>
<evidence type="ECO:0000256" key="6">
    <source>
        <dbReference type="ARBA" id="ARBA00022813"/>
    </source>
</evidence>
<evidence type="ECO:0000256" key="3">
    <source>
        <dbReference type="ARBA" id="ARBA00022670"/>
    </source>
</evidence>
<dbReference type="PANTHER" id="PTHR32194">
    <property type="entry name" value="METALLOPROTEASE TLDD"/>
    <property type="match status" value="1"/>
</dbReference>
<comment type="subcellular location">
    <subcellularLocation>
        <location evidence="9">Cytoplasm</location>
    </subcellularLocation>
</comment>
<dbReference type="PANTHER" id="PTHR32194:SF0">
    <property type="entry name" value="ATP-DEPENDENT PROTEASE SUBUNIT HSLV"/>
    <property type="match status" value="1"/>
</dbReference>
<evidence type="ECO:0000256" key="9">
    <source>
        <dbReference type="HAMAP-Rule" id="MF_02113"/>
    </source>
</evidence>
<dbReference type="PROSITE" id="PS51476">
    <property type="entry name" value="PROTEASOME_BETA_2"/>
    <property type="match status" value="1"/>
</dbReference>
<protein>
    <recommendedName>
        <fullName evidence="9">Proteasome subunit beta</fullName>
        <ecNumber evidence="9">3.4.25.1</ecNumber>
    </recommendedName>
    <alternativeName>
        <fullName evidence="9">20S proteasome beta subunit</fullName>
    </alternativeName>
    <alternativeName>
        <fullName evidence="9">Proteasome core protein PsmB</fullName>
    </alternativeName>
</protein>
<evidence type="ECO:0000256" key="7">
    <source>
        <dbReference type="ARBA" id="ARBA00022942"/>
    </source>
</evidence>
<keyword evidence="6 9" id="KW-0068">Autocatalytic cleavage</keyword>
<evidence type="ECO:0000256" key="2">
    <source>
        <dbReference type="ARBA" id="ARBA00022490"/>
    </source>
</evidence>
<dbReference type="GO" id="GO:0019774">
    <property type="term" value="C:proteasome core complex, beta-subunit complex"/>
    <property type="evidence" value="ECO:0007669"/>
    <property type="project" value="UniProtKB-UniRule"/>
</dbReference>
<comment type="subunit">
    <text evidence="9">The 20S proteasome core is composed of 14 alpha and 14 beta subunits that assemble into four stacked heptameric rings, resulting in a barrel-shaped structure. The two inner rings, each composed of seven catalytic beta subunits, are sandwiched by two outer rings, each composed of seven alpha subunits. The catalytic chamber with the active sites is on the inside of the barrel. Has a gated structure, the ends of the cylinder being occluded by the N-termini of the alpha-subunits. Is capped at one or both ends by the proteasome regulatory ATPase, PAN.</text>
</comment>
<sequence length="211" mass="22976">MSRVLKPNANNLETGTTTVGMVARDAVVLATDRRVTAGYYIAHRRGRKIWRIDDHVAATMSGGVADVQKILEALTLQAMDYKIRTGLPVPVKTLANYASVAMFSSRPYIFIAHMILGGVTEQEGPVLYTIDWYGSVTEERRFASTGSGSPTAFGVLEDGYRDGMSLEDAIKLGIRAVRAAMMHDPASGEGVDVITITPKEGFKEIDTSKYL</sequence>
<evidence type="ECO:0000256" key="10">
    <source>
        <dbReference type="PIRSR" id="PIRSR600243-1"/>
    </source>
</evidence>
<feature type="active site" description="Nucleophile" evidence="9 10">
    <location>
        <position position="16"/>
    </location>
</feature>
<reference evidence="11" key="2">
    <citation type="submission" date="2020-09" db="EMBL/GenBank/DDBJ databases">
        <authorList>
            <person name="Sun Q."/>
            <person name="Ohkuma M."/>
        </authorList>
    </citation>
    <scope>NUCLEOTIDE SEQUENCE</scope>
    <source>
        <strain evidence="11">JCM 10088</strain>
    </source>
</reference>
<keyword evidence="5 9" id="KW-0378">Hydrolase</keyword>
<gene>
    <name evidence="9" type="primary">psmB</name>
    <name evidence="11" type="ORF">GCM10007981_17030</name>
</gene>
<dbReference type="InterPro" id="IPR029055">
    <property type="entry name" value="Ntn_hydrolases_N"/>
</dbReference>
<comment type="caution">
    <text evidence="11">The sequence shown here is derived from an EMBL/GenBank/DDBJ whole genome shotgun (WGS) entry which is preliminary data.</text>
</comment>
<dbReference type="SUPFAM" id="SSF56235">
    <property type="entry name" value="N-terminal nucleophile aminohydrolases (Ntn hydrolases)"/>
    <property type="match status" value="1"/>
</dbReference>
<keyword evidence="12" id="KW-1185">Reference proteome</keyword>
<dbReference type="Pfam" id="PF00227">
    <property type="entry name" value="Proteasome"/>
    <property type="match status" value="1"/>
</dbReference>
<dbReference type="InterPro" id="IPR001353">
    <property type="entry name" value="Proteasome_sua/b"/>
</dbReference>
<evidence type="ECO:0000256" key="1">
    <source>
        <dbReference type="ARBA" id="ARBA00001198"/>
    </source>
</evidence>
<dbReference type="InterPro" id="IPR000243">
    <property type="entry name" value="Pept_T1A_subB"/>
</dbReference>
<accession>A0A830H0F7</accession>
<dbReference type="InterPro" id="IPR016050">
    <property type="entry name" value="Proteasome_bsu_CS"/>
</dbReference>
<dbReference type="GO" id="GO:0005737">
    <property type="term" value="C:cytoplasm"/>
    <property type="evidence" value="ECO:0007669"/>
    <property type="project" value="UniProtKB-SubCell"/>
</dbReference>
<keyword evidence="7 9" id="KW-0647">Proteasome</keyword>
<evidence type="ECO:0000256" key="4">
    <source>
        <dbReference type="ARBA" id="ARBA00022698"/>
    </source>
</evidence>
<name>A0A830H0F7_9CREN</name>
<dbReference type="AlphaFoldDB" id="A0A830H0F7"/>
<keyword evidence="3 9" id="KW-0645">Protease</keyword>
<evidence type="ECO:0000256" key="5">
    <source>
        <dbReference type="ARBA" id="ARBA00022801"/>
    </source>
</evidence>
<dbReference type="InterPro" id="IPR023333">
    <property type="entry name" value="Proteasome_suB-type"/>
</dbReference>
<reference evidence="11" key="1">
    <citation type="journal article" date="2014" name="Int. J. Syst. Evol. Microbiol.">
        <title>Complete genome sequence of Corynebacterium casei LMG S-19264T (=DSM 44701T), isolated from a smear-ripened cheese.</title>
        <authorList>
            <consortium name="US DOE Joint Genome Institute (JGI-PGF)"/>
            <person name="Walter F."/>
            <person name="Albersmeier A."/>
            <person name="Kalinowski J."/>
            <person name="Ruckert C."/>
        </authorList>
    </citation>
    <scope>NUCLEOTIDE SEQUENCE</scope>
    <source>
        <strain evidence="11">JCM 10088</strain>
    </source>
</reference>
<dbReference type="HAMAP" id="MF_02113_A">
    <property type="entry name" value="Proteasome_B_A"/>
    <property type="match status" value="1"/>
</dbReference>
<dbReference type="EC" id="3.4.25.1" evidence="9"/>